<dbReference type="PhylomeDB" id="Q171C5"/>
<dbReference type="PROSITE" id="PS50007">
    <property type="entry name" value="PIPLC_X_DOMAIN"/>
    <property type="match status" value="1"/>
</dbReference>
<dbReference type="AlphaFoldDB" id="Q171C5"/>
<dbReference type="EMBL" id="CH477459">
    <property type="protein sequence ID" value="EAT40601.1"/>
    <property type="molecule type" value="Genomic_DNA"/>
</dbReference>
<feature type="domain" description="Ciliogenesis-associated TTC17-interacting protein N-terminal" evidence="1">
    <location>
        <begin position="74"/>
        <end position="285"/>
    </location>
</feature>
<dbReference type="HOGENOM" id="CLU_698716_0_0_1"/>
<evidence type="ECO:0000259" key="1">
    <source>
        <dbReference type="Pfam" id="PF21772"/>
    </source>
</evidence>
<proteinExistence type="predicted"/>
<dbReference type="eggNOG" id="ENOG502T9WW">
    <property type="taxonomic scope" value="Eukaryota"/>
</dbReference>
<reference evidence="2" key="2">
    <citation type="journal article" date="2007" name="Science">
        <title>Genome sequence of Aedes aegypti, a major arbovirus vector.</title>
        <authorList>
            <person name="Nene V."/>
            <person name="Wortman J.R."/>
            <person name="Lawson D."/>
            <person name="Haas B."/>
            <person name="Kodira C."/>
            <person name="Tu Z.J."/>
            <person name="Loftus B."/>
            <person name="Xi Z."/>
            <person name="Megy K."/>
            <person name="Grabherr M."/>
            <person name="Ren Q."/>
            <person name="Zdobnov E.M."/>
            <person name="Lobo N.F."/>
            <person name="Campbell K.S."/>
            <person name="Brown S.E."/>
            <person name="Bonaldo M.F."/>
            <person name="Zhu J."/>
            <person name="Sinkins S.P."/>
            <person name="Hogenkamp D.G."/>
            <person name="Amedeo P."/>
            <person name="Arensburger P."/>
            <person name="Atkinson P.W."/>
            <person name="Bidwell S."/>
            <person name="Biedler J."/>
            <person name="Birney E."/>
            <person name="Bruggner R.V."/>
            <person name="Costas J."/>
            <person name="Coy M.R."/>
            <person name="Crabtree J."/>
            <person name="Crawford M."/>
            <person name="Debruyn B."/>
            <person name="Decaprio D."/>
            <person name="Eiglmeier K."/>
            <person name="Eisenstadt E."/>
            <person name="El-Dorry H."/>
            <person name="Gelbart W.M."/>
            <person name="Gomes S.L."/>
            <person name="Hammond M."/>
            <person name="Hannick L.I."/>
            <person name="Hogan J.R."/>
            <person name="Holmes M.H."/>
            <person name="Jaffe D."/>
            <person name="Johnston J.S."/>
            <person name="Kennedy R.C."/>
            <person name="Koo H."/>
            <person name="Kravitz S."/>
            <person name="Kriventseva E.V."/>
            <person name="Kulp D."/>
            <person name="Labutti K."/>
            <person name="Lee E."/>
            <person name="Li S."/>
            <person name="Lovin D.D."/>
            <person name="Mao C."/>
            <person name="Mauceli E."/>
            <person name="Menck C.F."/>
            <person name="Miller J.R."/>
            <person name="Montgomery P."/>
            <person name="Mori A."/>
            <person name="Nascimento A.L."/>
            <person name="Naveira H.F."/>
            <person name="Nusbaum C."/>
            <person name="O'leary S."/>
            <person name="Orvis J."/>
            <person name="Pertea M."/>
            <person name="Quesneville H."/>
            <person name="Reidenbach K.R."/>
            <person name="Rogers Y.H."/>
            <person name="Roth C.W."/>
            <person name="Schneider J.R."/>
            <person name="Schatz M."/>
            <person name="Shumway M."/>
            <person name="Stanke M."/>
            <person name="Stinson E.O."/>
            <person name="Tubio J.M."/>
            <person name="Vanzee J.P."/>
            <person name="Verjovski-Almeida S."/>
            <person name="Werner D."/>
            <person name="White O."/>
            <person name="Wyder S."/>
            <person name="Zeng Q."/>
            <person name="Zhao Q."/>
            <person name="Zhao Y."/>
            <person name="Hill C.A."/>
            <person name="Raikhel A.S."/>
            <person name="Soares M.B."/>
            <person name="Knudson D.L."/>
            <person name="Lee N.H."/>
            <person name="Galagan J."/>
            <person name="Salzberg S.L."/>
            <person name="Paulsen I.T."/>
            <person name="Dimopoulos G."/>
            <person name="Collins F.H."/>
            <person name="Birren B."/>
            <person name="Fraser-Liggett C.M."/>
            <person name="Severson D.W."/>
        </authorList>
    </citation>
    <scope>NUCLEOTIDE SEQUENCE [LARGE SCALE GENOMIC DNA]</scope>
    <source>
        <strain evidence="2">Liverpool</strain>
    </source>
</reference>
<evidence type="ECO:0000313" key="3">
    <source>
        <dbReference type="Proteomes" id="UP000682892"/>
    </source>
</evidence>
<dbReference type="Proteomes" id="UP000682892">
    <property type="component" value="Unassembled WGS sequence"/>
</dbReference>
<accession>Q171C5</accession>
<sequence length="395" mass="43929">MSKSSPSSCSANSSAAAHNVLEIEQCLFPVPEEFFMKTPKAEECISVAFSESLGEIPKIPSYTRLEDLLSQGFSSEVIDKLCFNEMLLISADNDEIVGGLAVQVETIADEVVAVFCSSHFSMGEDRTARSELLALTDKQYNPFQERKCETVLAGDLKQEKQLQLYFEEDQSVTAFRQETVADKCESFEGILNAGEDGLLVPDGLNILFMRYLVYTGFTGEIHTRTIDIEGRIGHSLYQISHGAPIEIDGALQNTMQVIRTIFYSDTDEPEISTSLYLTTGHLVRHAWNNSKYSIILNPRQTISEFPIDVEDLCTTMRIYLEELAKLLEGAPQDPSSRSSIAMQKQSQIVRAVLSEILRDATEKAAAVSRRPSECSMTSTAIRDVLVDLINQMSIM</sequence>
<dbReference type="InterPro" id="IPR048777">
    <property type="entry name" value="CATIP_N"/>
</dbReference>
<evidence type="ECO:0000313" key="2">
    <source>
        <dbReference type="EMBL" id="EAT40601.1"/>
    </source>
</evidence>
<dbReference type="Pfam" id="PF21772">
    <property type="entry name" value="CATIP_N"/>
    <property type="match status" value="1"/>
</dbReference>
<dbReference type="KEGG" id="aag:5569508"/>
<reference evidence="2" key="1">
    <citation type="submission" date="2005-10" db="EMBL/GenBank/DDBJ databases">
        <authorList>
            <person name="Loftus B.J."/>
            <person name="Nene V.M."/>
            <person name="Hannick L.I."/>
            <person name="Bidwell S."/>
            <person name="Haas B."/>
            <person name="Amedeo P."/>
            <person name="Orvis J."/>
            <person name="Wortman J.R."/>
            <person name="White O.R."/>
            <person name="Salzberg S."/>
            <person name="Shumway M."/>
            <person name="Koo H."/>
            <person name="Zhao Y."/>
            <person name="Holmes M."/>
            <person name="Miller J."/>
            <person name="Schatz M."/>
            <person name="Pop M."/>
            <person name="Pai G."/>
            <person name="Utterback T."/>
            <person name="Rogers Y.-H."/>
            <person name="Kravitz S."/>
            <person name="Fraser C.M."/>
        </authorList>
    </citation>
    <scope>NUCLEOTIDE SEQUENCE</scope>
    <source>
        <strain evidence="2">Liverpool</strain>
    </source>
</reference>
<dbReference type="OMA" id="EIHTRTI"/>
<dbReference type="STRING" id="7159.Q171C5"/>
<name>Q171C5_AEDAE</name>
<dbReference type="PaxDb" id="7159-AAEL007680-PA"/>
<dbReference type="OrthoDB" id="6334211at2759"/>
<dbReference type="VEuPathDB" id="VectorBase:AAEL007680"/>
<reference evidence="2" key="3">
    <citation type="submission" date="2012-09" db="EMBL/GenBank/DDBJ databases">
        <authorList>
            <consortium name="VectorBase"/>
        </authorList>
    </citation>
    <scope>NUCLEOTIDE SEQUENCE</scope>
    <source>
        <strain evidence="2">Liverpool</strain>
    </source>
</reference>
<gene>
    <name evidence="2" type="ORF">AaeL_AAEL007680</name>
</gene>
<organism evidence="2 3">
    <name type="scientific">Aedes aegypti</name>
    <name type="common">Yellowfever mosquito</name>
    <name type="synonym">Culex aegypti</name>
    <dbReference type="NCBI Taxonomy" id="7159"/>
    <lineage>
        <taxon>Eukaryota</taxon>
        <taxon>Metazoa</taxon>
        <taxon>Ecdysozoa</taxon>
        <taxon>Arthropoda</taxon>
        <taxon>Hexapoda</taxon>
        <taxon>Insecta</taxon>
        <taxon>Pterygota</taxon>
        <taxon>Neoptera</taxon>
        <taxon>Endopterygota</taxon>
        <taxon>Diptera</taxon>
        <taxon>Nematocera</taxon>
        <taxon>Culicoidea</taxon>
        <taxon>Culicidae</taxon>
        <taxon>Culicinae</taxon>
        <taxon>Aedini</taxon>
        <taxon>Aedes</taxon>
        <taxon>Stegomyia</taxon>
    </lineage>
</organism>
<protein>
    <submittedName>
        <fullName evidence="2">AAEL007680-PA</fullName>
    </submittedName>
</protein>